<gene>
    <name evidence="1" type="ORF">O987_17865</name>
</gene>
<dbReference type="InterPro" id="IPR041197">
    <property type="entry name" value="LD_cluster3"/>
</dbReference>
<protein>
    <submittedName>
        <fullName evidence="1">Uncharacterized protein</fullName>
    </submittedName>
</protein>
<evidence type="ECO:0000313" key="2">
    <source>
        <dbReference type="Proteomes" id="UP000028782"/>
    </source>
</evidence>
<dbReference type="Pfam" id="PF18180">
    <property type="entry name" value="LD_cluster3"/>
    <property type="match status" value="1"/>
</dbReference>
<dbReference type="EMBL" id="CP006704">
    <property type="protein sequence ID" value="AIJ47686.1"/>
    <property type="molecule type" value="Genomic_DNA"/>
</dbReference>
<dbReference type="HOGENOM" id="CLU_1370651_0_0_4"/>
<name>A0A076PSN9_COMTE</name>
<organism evidence="1 2">
    <name type="scientific">Comamonas testosteroni TK102</name>
    <dbReference type="NCBI Taxonomy" id="1392005"/>
    <lineage>
        <taxon>Bacteria</taxon>
        <taxon>Pseudomonadati</taxon>
        <taxon>Pseudomonadota</taxon>
        <taxon>Betaproteobacteria</taxon>
        <taxon>Burkholderiales</taxon>
        <taxon>Comamonadaceae</taxon>
        <taxon>Comamonas</taxon>
    </lineage>
</organism>
<evidence type="ECO:0000313" key="1">
    <source>
        <dbReference type="EMBL" id="AIJ47686.1"/>
    </source>
</evidence>
<dbReference type="AlphaFoldDB" id="A0A076PSN9"/>
<dbReference type="KEGG" id="ctes:O987_17865"/>
<sequence length="189" mass="21095">MIDIFLSASVPLPDRNRVFFDTADVLAIREAIKALVEVVLPIGRITCGGHPAITPLLALFSREANLDRNRVAIYQSKLFEGRLPPELAEFVDVHMVPAVDGNREASLTAMRQAMIESRRFSAAVFVGGMEGIYEEHKLFVEHHPKATVLPLSTTGAAAKIIYQQGEYDPIFSRDRTYSSLFRRKLLPVD</sequence>
<reference evidence="1 2" key="1">
    <citation type="journal article" date="2014" name="Genome Announc.">
        <title>Complete Genome Sequence of Polychlorinated Biphenyl Degrader Comamonas testosteroni TK102 (NBRC 109938).</title>
        <authorList>
            <person name="Fukuda K."/>
            <person name="Hosoyama A."/>
            <person name="Tsuchikane K."/>
            <person name="Ohji S."/>
            <person name="Yamazoe A."/>
            <person name="Fujita N."/>
            <person name="Shintani M."/>
            <person name="Kimbara K."/>
        </authorList>
    </citation>
    <scope>NUCLEOTIDE SEQUENCE [LARGE SCALE GENOMIC DNA]</scope>
    <source>
        <strain evidence="1">TK102</strain>
    </source>
</reference>
<dbReference type="RefSeq" id="WP_033041349.1">
    <property type="nucleotide sequence ID" value="NZ_CP006704.1"/>
</dbReference>
<accession>A0A076PSN9</accession>
<proteinExistence type="predicted"/>
<dbReference type="Proteomes" id="UP000028782">
    <property type="component" value="Chromosome"/>
</dbReference>